<keyword evidence="2" id="KW-0489">Methyltransferase</keyword>
<dbReference type="CDD" id="cd02440">
    <property type="entry name" value="AdoMet_MTases"/>
    <property type="match status" value="1"/>
</dbReference>
<sequence>MAHKHCRHHHQGSADAYKTLGERNKEHFDEVSGTAFDAPWIAQLCDQVSSELRSHFQWIGVRDSKTGRETKMLDYACGNGVVSRVCFHDVQSRPRTADFGQALSPFIPSIRGIDISSGMVSQYNLLAEKVGYSREHMHAVHGDFLDAKATPSPEVTSLDFHDFDLVVMSLALHHVDDTDEMIRKLADRLADGGVLVIVDWMDGSESGCQIPPLKDMPVKHTVSRMGFKEADLKQSFEKAGLGDWGWKWFASQSAVPEELGGKQQAFLARGVKRRG</sequence>
<evidence type="ECO:0000256" key="1">
    <source>
        <dbReference type="ARBA" id="ARBA00038158"/>
    </source>
</evidence>
<evidence type="ECO:0000313" key="3">
    <source>
        <dbReference type="Proteomes" id="UP000036947"/>
    </source>
</evidence>
<dbReference type="InterPro" id="IPR029063">
    <property type="entry name" value="SAM-dependent_MTases_sf"/>
</dbReference>
<name>A0A0L0NH35_TOLOC</name>
<dbReference type="OrthoDB" id="3647at2759"/>
<dbReference type="GO" id="GO:0032259">
    <property type="term" value="P:methylation"/>
    <property type="evidence" value="ECO:0007669"/>
    <property type="project" value="UniProtKB-KW"/>
</dbReference>
<dbReference type="STRING" id="1163406.A0A0L0NH35"/>
<proteinExistence type="inferred from homology"/>
<dbReference type="Pfam" id="PF13489">
    <property type="entry name" value="Methyltransf_23"/>
    <property type="match status" value="1"/>
</dbReference>
<dbReference type="EMBL" id="LFRF01000003">
    <property type="protein sequence ID" value="KND93452.1"/>
    <property type="molecule type" value="Genomic_DNA"/>
</dbReference>
<dbReference type="GO" id="GO:0008168">
    <property type="term" value="F:methyltransferase activity"/>
    <property type="evidence" value="ECO:0007669"/>
    <property type="project" value="UniProtKB-KW"/>
</dbReference>
<keyword evidence="2" id="KW-0808">Transferase</keyword>
<organism evidence="2 3">
    <name type="scientific">Tolypocladium ophioglossoides (strain CBS 100239)</name>
    <name type="common">Snaketongue truffleclub</name>
    <name type="synonym">Elaphocordyceps ophioglossoides</name>
    <dbReference type="NCBI Taxonomy" id="1163406"/>
    <lineage>
        <taxon>Eukaryota</taxon>
        <taxon>Fungi</taxon>
        <taxon>Dikarya</taxon>
        <taxon>Ascomycota</taxon>
        <taxon>Pezizomycotina</taxon>
        <taxon>Sordariomycetes</taxon>
        <taxon>Hypocreomycetidae</taxon>
        <taxon>Hypocreales</taxon>
        <taxon>Ophiocordycipitaceae</taxon>
        <taxon>Tolypocladium</taxon>
    </lineage>
</organism>
<dbReference type="Gene3D" id="3.40.50.150">
    <property type="entry name" value="Vaccinia Virus protein VP39"/>
    <property type="match status" value="1"/>
</dbReference>
<comment type="similarity">
    <text evidence="1">Belongs to the methyltransferase superfamily. LaeA methyltransferase family.</text>
</comment>
<dbReference type="Proteomes" id="UP000036947">
    <property type="component" value="Unassembled WGS sequence"/>
</dbReference>
<dbReference type="AlphaFoldDB" id="A0A0L0NH35"/>
<dbReference type="SUPFAM" id="SSF53335">
    <property type="entry name" value="S-adenosyl-L-methionine-dependent methyltransferases"/>
    <property type="match status" value="1"/>
</dbReference>
<dbReference type="PANTHER" id="PTHR43591">
    <property type="entry name" value="METHYLTRANSFERASE"/>
    <property type="match status" value="1"/>
</dbReference>
<protein>
    <submittedName>
        <fullName evidence="2">Putative methyltransferase</fullName>
    </submittedName>
</protein>
<dbReference type="PANTHER" id="PTHR43591:SF108">
    <property type="entry name" value="S-ADENOSYL-L-METHIONINE-DEPENDENT METHYLTRANSFERASE"/>
    <property type="match status" value="1"/>
</dbReference>
<comment type="caution">
    <text evidence="2">The sequence shown here is derived from an EMBL/GenBank/DDBJ whole genome shotgun (WGS) entry which is preliminary data.</text>
</comment>
<gene>
    <name evidence="2" type="ORF">TOPH_01425</name>
</gene>
<keyword evidence="3" id="KW-1185">Reference proteome</keyword>
<evidence type="ECO:0000313" key="2">
    <source>
        <dbReference type="EMBL" id="KND93452.1"/>
    </source>
</evidence>
<accession>A0A0L0NH35</accession>
<reference evidence="2 3" key="1">
    <citation type="journal article" date="2015" name="BMC Genomics">
        <title>The genome of the truffle-parasite Tolypocladium ophioglossoides and the evolution of antifungal peptaibiotics.</title>
        <authorList>
            <person name="Quandt C.A."/>
            <person name="Bushley K.E."/>
            <person name="Spatafora J.W."/>
        </authorList>
    </citation>
    <scope>NUCLEOTIDE SEQUENCE [LARGE SCALE GENOMIC DNA]</scope>
    <source>
        <strain evidence="2 3">CBS 100239</strain>
    </source>
</reference>